<dbReference type="EMBL" id="JACGWJ010000026">
    <property type="protein sequence ID" value="KAL0313490.1"/>
    <property type="molecule type" value="Genomic_DNA"/>
</dbReference>
<reference evidence="1" key="2">
    <citation type="journal article" date="2024" name="Plant">
        <title>Genomic evolution and insights into agronomic trait innovations of Sesamum species.</title>
        <authorList>
            <person name="Miao H."/>
            <person name="Wang L."/>
            <person name="Qu L."/>
            <person name="Liu H."/>
            <person name="Sun Y."/>
            <person name="Le M."/>
            <person name="Wang Q."/>
            <person name="Wei S."/>
            <person name="Zheng Y."/>
            <person name="Lin W."/>
            <person name="Duan Y."/>
            <person name="Cao H."/>
            <person name="Xiong S."/>
            <person name="Wang X."/>
            <person name="Wei L."/>
            <person name="Li C."/>
            <person name="Ma Q."/>
            <person name="Ju M."/>
            <person name="Zhao R."/>
            <person name="Li G."/>
            <person name="Mu C."/>
            <person name="Tian Q."/>
            <person name="Mei H."/>
            <person name="Zhang T."/>
            <person name="Gao T."/>
            <person name="Zhang H."/>
        </authorList>
    </citation>
    <scope>NUCLEOTIDE SEQUENCE</scope>
    <source>
        <strain evidence="1">G02</strain>
    </source>
</reference>
<name>A0AAW2L2M0_SESRA</name>
<accession>A0AAW2L2M0</accession>
<evidence type="ECO:0000313" key="1">
    <source>
        <dbReference type="EMBL" id="KAL0313490.1"/>
    </source>
</evidence>
<sequence>MAWSHEIRHGVQTRVKLSKTQSSWTDEEIRKVFDIPYVFAVDNMGMLSDTLGRMLCLTLSITTDIGVHRKGIE</sequence>
<reference evidence="1" key="1">
    <citation type="submission" date="2020-06" db="EMBL/GenBank/DDBJ databases">
        <authorList>
            <person name="Li T."/>
            <person name="Hu X."/>
            <person name="Zhang T."/>
            <person name="Song X."/>
            <person name="Zhang H."/>
            <person name="Dai N."/>
            <person name="Sheng W."/>
            <person name="Hou X."/>
            <person name="Wei L."/>
        </authorList>
    </citation>
    <scope>NUCLEOTIDE SEQUENCE</scope>
    <source>
        <strain evidence="1">G02</strain>
        <tissue evidence="1">Leaf</tissue>
    </source>
</reference>
<dbReference type="AlphaFoldDB" id="A0AAW2L2M0"/>
<protein>
    <submittedName>
        <fullName evidence="1">Uncharacterized protein</fullName>
    </submittedName>
</protein>
<comment type="caution">
    <text evidence="1">The sequence shown here is derived from an EMBL/GenBank/DDBJ whole genome shotgun (WGS) entry which is preliminary data.</text>
</comment>
<gene>
    <name evidence="1" type="ORF">Sradi_5748300</name>
</gene>
<proteinExistence type="predicted"/>
<organism evidence="1">
    <name type="scientific">Sesamum radiatum</name>
    <name type="common">Black benniseed</name>
    <dbReference type="NCBI Taxonomy" id="300843"/>
    <lineage>
        <taxon>Eukaryota</taxon>
        <taxon>Viridiplantae</taxon>
        <taxon>Streptophyta</taxon>
        <taxon>Embryophyta</taxon>
        <taxon>Tracheophyta</taxon>
        <taxon>Spermatophyta</taxon>
        <taxon>Magnoliopsida</taxon>
        <taxon>eudicotyledons</taxon>
        <taxon>Gunneridae</taxon>
        <taxon>Pentapetalae</taxon>
        <taxon>asterids</taxon>
        <taxon>lamiids</taxon>
        <taxon>Lamiales</taxon>
        <taxon>Pedaliaceae</taxon>
        <taxon>Sesamum</taxon>
    </lineage>
</organism>